<feature type="domain" description="PAS" evidence="1">
    <location>
        <begin position="13"/>
        <end position="68"/>
    </location>
</feature>
<reference evidence="2" key="1">
    <citation type="submission" date="2016-07" db="EMBL/GenBank/DDBJ databases">
        <title>Comparative genomics of the Campylobacter concisus group.</title>
        <authorList>
            <person name="Miller W.G."/>
            <person name="Yee E."/>
            <person name="Chapman M.H."/>
            <person name="Huynh S."/>
            <person name="Bono J.L."/>
            <person name="On S.L.W."/>
            <person name="StLeger J."/>
            <person name="Foster G."/>
            <person name="Parker C.T."/>
        </authorList>
    </citation>
    <scope>NUCLEOTIDE SEQUENCE</scope>
    <source>
        <strain evidence="2">525.92</strain>
    </source>
</reference>
<keyword evidence="3" id="KW-1185">Reference proteome</keyword>
<dbReference type="AlphaFoldDB" id="A7GZH2"/>
<name>A7GZH2_CAMC5</name>
<dbReference type="Pfam" id="PF00989">
    <property type="entry name" value="PAS"/>
    <property type="match status" value="1"/>
</dbReference>
<dbReference type="InterPro" id="IPR013767">
    <property type="entry name" value="PAS_fold"/>
</dbReference>
<dbReference type="PROSITE" id="PS50112">
    <property type="entry name" value="PAS"/>
    <property type="match status" value="1"/>
</dbReference>
<dbReference type="STRING" id="360105.CCV52592_0211"/>
<proteinExistence type="predicted"/>
<dbReference type="NCBIfam" id="TIGR00229">
    <property type="entry name" value="sensory_box"/>
    <property type="match status" value="1"/>
</dbReference>
<gene>
    <name evidence="2" type="ORF">CCV52592_0211</name>
</gene>
<dbReference type="SUPFAM" id="SSF55785">
    <property type="entry name" value="PYP-like sensor domain (PAS domain)"/>
    <property type="match status" value="1"/>
</dbReference>
<dbReference type="Gene3D" id="3.30.450.20">
    <property type="entry name" value="PAS domain"/>
    <property type="match status" value="1"/>
</dbReference>
<evidence type="ECO:0000259" key="1">
    <source>
        <dbReference type="PROSITE" id="PS50112"/>
    </source>
</evidence>
<dbReference type="InterPro" id="IPR035965">
    <property type="entry name" value="PAS-like_dom_sf"/>
</dbReference>
<dbReference type="KEGG" id="ccv:CCV52592_0211"/>
<sequence>MNFSTFDHLPYRIYIRNKRQEIVYTNKLVGDFFGFNTQNLLGKKYYEILKDESFIKHLENIDKLLLSGKADSFAAIYEFNRYYKK</sequence>
<dbReference type="InterPro" id="IPR000014">
    <property type="entry name" value="PAS"/>
</dbReference>
<dbReference type="CDD" id="cd00130">
    <property type="entry name" value="PAS"/>
    <property type="match status" value="1"/>
</dbReference>
<evidence type="ECO:0000313" key="2">
    <source>
        <dbReference type="EMBL" id="EAU01237.1"/>
    </source>
</evidence>
<dbReference type="HOGENOM" id="CLU_2506485_0_0_7"/>
<dbReference type="RefSeq" id="WP_009650513.1">
    <property type="nucleotide sequence ID" value="NC_009715.2"/>
</dbReference>
<dbReference type="GO" id="GO:0006355">
    <property type="term" value="P:regulation of DNA-templated transcription"/>
    <property type="evidence" value="ECO:0007669"/>
    <property type="project" value="InterPro"/>
</dbReference>
<organism evidence="2 3">
    <name type="scientific">Campylobacter curvus (strain 525.92)</name>
    <dbReference type="NCBI Taxonomy" id="360105"/>
    <lineage>
        <taxon>Bacteria</taxon>
        <taxon>Pseudomonadati</taxon>
        <taxon>Campylobacterota</taxon>
        <taxon>Epsilonproteobacteria</taxon>
        <taxon>Campylobacterales</taxon>
        <taxon>Campylobacteraceae</taxon>
        <taxon>Campylobacter</taxon>
    </lineage>
</organism>
<protein>
    <submittedName>
        <fullName evidence="2">PAS sensor-containing signal-transduction protein</fullName>
    </submittedName>
</protein>
<dbReference type="Proteomes" id="UP000006380">
    <property type="component" value="Chromosome"/>
</dbReference>
<evidence type="ECO:0000313" key="3">
    <source>
        <dbReference type="Proteomes" id="UP000006380"/>
    </source>
</evidence>
<accession>A7GZH2</accession>
<dbReference type="EMBL" id="CP000767">
    <property type="protein sequence ID" value="EAU01237.1"/>
    <property type="molecule type" value="Genomic_DNA"/>
</dbReference>